<name>A0A4R5UGZ4_9HYPH</name>
<dbReference type="EMBL" id="SMTL01000003">
    <property type="protein sequence ID" value="TDK35127.1"/>
    <property type="molecule type" value="Genomic_DNA"/>
</dbReference>
<dbReference type="Proteomes" id="UP000295238">
    <property type="component" value="Unassembled WGS sequence"/>
</dbReference>
<keyword evidence="2" id="KW-1185">Reference proteome</keyword>
<dbReference type="InterPro" id="IPR023157">
    <property type="entry name" value="AGR-C-984p-like_sf"/>
</dbReference>
<dbReference type="RefSeq" id="WP_133316550.1">
    <property type="nucleotide sequence ID" value="NZ_SMTL01000003.1"/>
</dbReference>
<accession>A0A4R5UGZ4</accession>
<dbReference type="AlphaFoldDB" id="A0A4R5UGZ4"/>
<dbReference type="Pfam" id="PF06748">
    <property type="entry name" value="DUF1217"/>
    <property type="match status" value="4"/>
</dbReference>
<dbReference type="Gene3D" id="1.10.3700.10">
    <property type="entry name" value="AGR C 984p-like"/>
    <property type="match status" value="3"/>
</dbReference>
<sequence>MTSTTLSTYTSYLIVNRDMKSSLNSVANQATVSRESKYYEENIGKVTSVDEFVDDYRLYSYAMKAYGLSDMTYGKAFMKKVLESDLTDSASFANSLTDKRYAAFAAAFNFTSSTAMAQTSVQENTLVKAYQSSFDEEQTSIQAEVDYYNATIGSVTSVDKLLSNSRATAYVLESFGLDPDYTSKSYLKQVLTSDLDDPNSFANQTGNDTFVALAKAFNFNADGTVNGGSAQTADQKLSLKLDYIYNKSTFPSDLLADANKTYWQTKISTMTNVDELVDDNRMVEYLKTAYDINVQFSSSIKSLLTSDSAAEILGYTHVKAMFNFQSDGTIAAGNAAQTAAQLASINASYVTAFQADQKDTVDNAIKNYQTRIDEVTSIDDFLTSNADDEDEDNDDVTEIWDVALRAYGIDPHEVGKTKLRDILSSDPDDPDSYVNQFEDERYVALVKAFNFDAEGDISTPLLVQSESVTNDYASDYLRTKTKLLTGVEKTEAKTAAEKEIGYFQTQMQTITTAKQFLADERLVSFVLEAKGVDSDWVTTDDLKKMFASDLDDPESYVNSLENKAFAEIVASFNFDTKGNVSSDPVGTVQQRGDVLTTVNNYVQQTLEEQQGEDNEGVRLALYFQRTASDITSPYNILSDTALFQFFKTTFSMSDYISNMDTAQQADMIENYIDINKLQDSDYVTDLLKRFTALYDQANNNTTSPALAMLTSTSSTRISADTLLAVAQLSSR</sequence>
<proteinExistence type="predicted"/>
<organism evidence="1 2">
    <name type="scientific">Rhizobium deserti</name>
    <dbReference type="NCBI Taxonomy" id="2547961"/>
    <lineage>
        <taxon>Bacteria</taxon>
        <taxon>Pseudomonadati</taxon>
        <taxon>Pseudomonadota</taxon>
        <taxon>Alphaproteobacteria</taxon>
        <taxon>Hyphomicrobiales</taxon>
        <taxon>Rhizobiaceae</taxon>
        <taxon>Rhizobium/Agrobacterium group</taxon>
        <taxon>Rhizobium</taxon>
    </lineage>
</organism>
<evidence type="ECO:0000313" key="1">
    <source>
        <dbReference type="EMBL" id="TDK35127.1"/>
    </source>
</evidence>
<reference evidence="1 2" key="1">
    <citation type="submission" date="2019-03" db="EMBL/GenBank/DDBJ databases">
        <title>Rhizobium sp. nov., an bacterium isolated from biocrust in Mu Us Desert.</title>
        <authorList>
            <person name="Lixiong L."/>
        </authorList>
    </citation>
    <scope>NUCLEOTIDE SEQUENCE [LARGE SCALE GENOMIC DNA]</scope>
    <source>
        <strain evidence="1 2">SPY-1</strain>
    </source>
</reference>
<evidence type="ECO:0000313" key="2">
    <source>
        <dbReference type="Proteomes" id="UP000295238"/>
    </source>
</evidence>
<protein>
    <submittedName>
        <fullName evidence="1">DUF1217 domain-containing protein</fullName>
    </submittedName>
</protein>
<dbReference type="InterPro" id="IPR010626">
    <property type="entry name" value="DUF1217"/>
</dbReference>
<dbReference type="OrthoDB" id="7824597at2"/>
<gene>
    <name evidence="1" type="ORF">E2F50_12730</name>
</gene>
<comment type="caution">
    <text evidence="1">The sequence shown here is derived from an EMBL/GenBank/DDBJ whole genome shotgun (WGS) entry which is preliminary data.</text>
</comment>
<dbReference type="SUPFAM" id="SSF158837">
    <property type="entry name" value="AGR C 984p-like"/>
    <property type="match status" value="5"/>
</dbReference>